<reference evidence="7" key="1">
    <citation type="submission" date="2017-08" db="EMBL/GenBank/DDBJ databases">
        <title>A dynamic microbial community with high functional redundancy inhabits the cold, oxic subseafloor aquifer.</title>
        <authorList>
            <person name="Tully B.J."/>
            <person name="Wheat C.G."/>
            <person name="Glazer B.T."/>
            <person name="Huber J.A."/>
        </authorList>
    </citation>
    <scope>NUCLEOTIDE SEQUENCE [LARGE SCALE GENOMIC DNA]</scope>
</reference>
<comment type="cofactor">
    <cofactor evidence="1">
        <name>pyrroloquinoline quinone</name>
        <dbReference type="ChEBI" id="CHEBI:58442"/>
    </cofactor>
</comment>
<accession>A0A2A5AXT1</accession>
<dbReference type="InterPro" id="IPR018391">
    <property type="entry name" value="PQQ_b-propeller_rpt"/>
</dbReference>
<dbReference type="SUPFAM" id="SSF50998">
    <property type="entry name" value="Quinoprotein alcohol dehydrogenase-like"/>
    <property type="match status" value="1"/>
</dbReference>
<comment type="caution">
    <text evidence="6">The sequence shown here is derived from an EMBL/GenBank/DDBJ whole genome shotgun (WGS) entry which is preliminary data.</text>
</comment>
<proteinExistence type="inferred from homology"/>
<dbReference type="InterPro" id="IPR011047">
    <property type="entry name" value="Quinoprotein_ADH-like_sf"/>
</dbReference>
<dbReference type="AlphaFoldDB" id="A0A2A5AXT1"/>
<feature type="signal peptide" evidence="4">
    <location>
        <begin position="1"/>
        <end position="33"/>
    </location>
</feature>
<dbReference type="Proteomes" id="UP000218327">
    <property type="component" value="Unassembled WGS sequence"/>
</dbReference>
<sequence length="557" mass="58933">MNFYFRFSARIRYYLSLVALLSVGLITAQPSLAQDQAANGIADWVEASMCAANSRTVNLEQSPSFVFTQADGNNPRHLNAAQAGLTTANMSNLELSWAIAFPETSSLRAAPVIVGSTIFYAASDSGRVFALDTESGCAKWVYNADSRLRSSMTYDVIDDVGMLVFSDGNGMIHSLNAENGEANWVVSGQASDNQGMLTGTPVIHGDKIIVPVSGSGVLSGGNPRYECCENHGAITTLNVRTGEKLWEYHTMPTAEYTGAVSSTGVKQRGPSGAPIWTTPTVDAKRGQIYITTGENTSHPTTGTSDSVIALNLETGEEIWVFQALANDMWNYGCTTAGPNCIILADTNSVDFDFGGPAVLVNAGEQELLIAGQKSGDIWALDPDTGAVVWNQSVGEGTALGGNHWGIATDSERAFMTINDPAGMSGTSKPGIYTYFLGTGEPSWFYEVQPDCNDDRSDRIRNCGARTGFSATPLSVDGAVIAGGLDGRLFIFNSDSGEILFQYDTVTDFETVNGVEGYGGSIDSHSIAAGSGMVFIGSGYGSFGQIAGNVLLAFKPSE</sequence>
<dbReference type="Gene3D" id="2.140.10.10">
    <property type="entry name" value="Quinoprotein alcohol dehydrogenase-like superfamily"/>
    <property type="match status" value="1"/>
</dbReference>
<dbReference type="Pfam" id="PF01011">
    <property type="entry name" value="PQQ"/>
    <property type="match status" value="1"/>
</dbReference>
<keyword evidence="3" id="KW-0560">Oxidoreductase</keyword>
<dbReference type="InterPro" id="IPR015943">
    <property type="entry name" value="WD40/YVTN_repeat-like_dom_sf"/>
</dbReference>
<evidence type="ECO:0000256" key="3">
    <source>
        <dbReference type="ARBA" id="ARBA00023002"/>
    </source>
</evidence>
<organism evidence="6 7">
    <name type="scientific">SAR86 cluster bacterium</name>
    <dbReference type="NCBI Taxonomy" id="2030880"/>
    <lineage>
        <taxon>Bacteria</taxon>
        <taxon>Pseudomonadati</taxon>
        <taxon>Pseudomonadota</taxon>
        <taxon>Gammaproteobacteria</taxon>
        <taxon>SAR86 cluster</taxon>
    </lineage>
</organism>
<dbReference type="SMART" id="SM00564">
    <property type="entry name" value="PQQ"/>
    <property type="match status" value="6"/>
</dbReference>
<evidence type="ECO:0000259" key="5">
    <source>
        <dbReference type="Pfam" id="PF01011"/>
    </source>
</evidence>
<evidence type="ECO:0000256" key="2">
    <source>
        <dbReference type="ARBA" id="ARBA00008156"/>
    </source>
</evidence>
<evidence type="ECO:0000256" key="4">
    <source>
        <dbReference type="SAM" id="SignalP"/>
    </source>
</evidence>
<feature type="chain" id="PRO_5012901581" description="Pyrrolo-quinoline quinone repeat domain-containing protein" evidence="4">
    <location>
        <begin position="34"/>
        <end position="557"/>
    </location>
</feature>
<dbReference type="PANTHER" id="PTHR32303">
    <property type="entry name" value="QUINOPROTEIN ALCOHOL DEHYDROGENASE (CYTOCHROME C)"/>
    <property type="match status" value="1"/>
</dbReference>
<evidence type="ECO:0000313" key="7">
    <source>
        <dbReference type="Proteomes" id="UP000218327"/>
    </source>
</evidence>
<comment type="similarity">
    <text evidence="2">Belongs to the bacterial PQQ dehydrogenase family.</text>
</comment>
<evidence type="ECO:0000256" key="1">
    <source>
        <dbReference type="ARBA" id="ARBA00001931"/>
    </source>
</evidence>
<feature type="domain" description="Pyrrolo-quinoline quinone repeat" evidence="5">
    <location>
        <begin position="83"/>
        <end position="389"/>
    </location>
</feature>
<dbReference type="Gene3D" id="2.130.10.10">
    <property type="entry name" value="YVTN repeat-like/Quinoprotein amine dehydrogenase"/>
    <property type="match status" value="1"/>
</dbReference>
<dbReference type="GO" id="GO:0016491">
    <property type="term" value="F:oxidoreductase activity"/>
    <property type="evidence" value="ECO:0007669"/>
    <property type="project" value="UniProtKB-KW"/>
</dbReference>
<protein>
    <recommendedName>
        <fullName evidence="5">Pyrrolo-quinoline quinone repeat domain-containing protein</fullName>
    </recommendedName>
</protein>
<name>A0A2A5AXT1_9GAMM</name>
<keyword evidence="4" id="KW-0732">Signal</keyword>
<dbReference type="PANTHER" id="PTHR32303:SF10">
    <property type="entry name" value="OUTER MEMBRANE PROTEIN ASSEMBLY FACTOR BAMB"/>
    <property type="match status" value="1"/>
</dbReference>
<gene>
    <name evidence="6" type="ORF">COA96_10520</name>
</gene>
<dbReference type="EMBL" id="NVVJ01000031">
    <property type="protein sequence ID" value="PCJ24035.1"/>
    <property type="molecule type" value="Genomic_DNA"/>
</dbReference>
<evidence type="ECO:0000313" key="6">
    <source>
        <dbReference type="EMBL" id="PCJ24035.1"/>
    </source>
</evidence>
<dbReference type="InterPro" id="IPR002372">
    <property type="entry name" value="PQQ_rpt_dom"/>
</dbReference>